<evidence type="ECO:0000313" key="2">
    <source>
        <dbReference type="EMBL" id="MEY8771162.1"/>
    </source>
</evidence>
<evidence type="ECO:0000256" key="1">
    <source>
        <dbReference type="SAM" id="MobiDB-lite"/>
    </source>
</evidence>
<protein>
    <submittedName>
        <fullName evidence="2">Uncharacterized protein</fullName>
    </submittedName>
</protein>
<feature type="region of interest" description="Disordered" evidence="1">
    <location>
        <begin position="1"/>
        <end position="35"/>
    </location>
</feature>
<feature type="compositionally biased region" description="Low complexity" evidence="1">
    <location>
        <begin position="1"/>
        <end position="17"/>
    </location>
</feature>
<gene>
    <name evidence="2" type="ORF">AB6T85_12095</name>
</gene>
<keyword evidence="3" id="KW-1185">Reference proteome</keyword>
<feature type="region of interest" description="Disordered" evidence="1">
    <location>
        <begin position="260"/>
        <end position="279"/>
    </location>
</feature>
<reference evidence="2 3" key="1">
    <citation type="submission" date="2024-07" db="EMBL/GenBank/DDBJ databases">
        <authorList>
            <person name="Hebao G."/>
        </authorList>
    </citation>
    <scope>NUCLEOTIDE SEQUENCE [LARGE SCALE GENOMIC DNA]</scope>
    <source>
        <strain evidence="2 3">ACCC 02193</strain>
    </source>
</reference>
<name>A0ABV4E8B6_9GAMM</name>
<accession>A0ABV4E8B6</accession>
<dbReference type="Proteomes" id="UP001565243">
    <property type="component" value="Unassembled WGS sequence"/>
</dbReference>
<feature type="compositionally biased region" description="Polar residues" evidence="1">
    <location>
        <begin position="18"/>
        <end position="34"/>
    </location>
</feature>
<proteinExistence type="predicted"/>
<sequence length="319" mass="35377">MMRIFSSGSSRQTQQSQPAHQSLSATQMQASGPFQHQVRVVSPQTLQSMDLAAQVQQEVRTQLGRGGNQWLPLVADQGESAMRGIMAVRAADRFSHEASERFTQRFPDAATGLDRAYASGHSALRVQGGHCQEFADLAYTQVAARGANKPVFNTLYNNDHVLVLLGDKRQEDPVVLDAWQHLPIVTTLENSRLDPGRLDVIQQRNDPRPDPHAQWALRHVRTMPMAEIEDILTSTTYPPVGKKFVKHMVESARAKEPGRYDVRSLAKDPSTRFTDDPARAAKPFDVMSASSLSSTRRTIEKYEQAAAADPGGYGKAKRF</sequence>
<dbReference type="RefSeq" id="WP_253460330.1">
    <property type="nucleotide sequence ID" value="NZ_JBGFFX010000006.1"/>
</dbReference>
<comment type="caution">
    <text evidence="2">The sequence shown here is derived from an EMBL/GenBank/DDBJ whole genome shotgun (WGS) entry which is preliminary data.</text>
</comment>
<dbReference type="EMBL" id="JBGFFX010000006">
    <property type="protein sequence ID" value="MEY8771162.1"/>
    <property type="molecule type" value="Genomic_DNA"/>
</dbReference>
<evidence type="ECO:0000313" key="3">
    <source>
        <dbReference type="Proteomes" id="UP001565243"/>
    </source>
</evidence>
<organism evidence="2 3">
    <name type="scientific">Erwinia aeris</name>
    <dbReference type="NCBI Taxonomy" id="3239803"/>
    <lineage>
        <taxon>Bacteria</taxon>
        <taxon>Pseudomonadati</taxon>
        <taxon>Pseudomonadota</taxon>
        <taxon>Gammaproteobacteria</taxon>
        <taxon>Enterobacterales</taxon>
        <taxon>Erwiniaceae</taxon>
        <taxon>Erwinia</taxon>
    </lineage>
</organism>